<feature type="domain" description="PAC" evidence="2">
    <location>
        <begin position="93"/>
        <end position="145"/>
    </location>
</feature>
<dbReference type="InterPro" id="IPR001633">
    <property type="entry name" value="EAL_dom"/>
</dbReference>
<dbReference type="Pfam" id="PF00989">
    <property type="entry name" value="PAS"/>
    <property type="match status" value="1"/>
</dbReference>
<dbReference type="InterPro" id="IPR000700">
    <property type="entry name" value="PAS-assoc_C"/>
</dbReference>
<dbReference type="NCBIfam" id="TIGR00229">
    <property type="entry name" value="sensory_box"/>
    <property type="match status" value="1"/>
</dbReference>
<dbReference type="CDD" id="cd01948">
    <property type="entry name" value="EAL"/>
    <property type="match status" value="1"/>
</dbReference>
<dbReference type="NCBIfam" id="TIGR00254">
    <property type="entry name" value="GGDEF"/>
    <property type="match status" value="1"/>
</dbReference>
<evidence type="ECO:0000259" key="2">
    <source>
        <dbReference type="PROSITE" id="PS50113"/>
    </source>
</evidence>
<dbReference type="EMBL" id="FNJU01000002">
    <property type="protein sequence ID" value="SDP30223.1"/>
    <property type="molecule type" value="Genomic_DNA"/>
</dbReference>
<dbReference type="SMART" id="SM00052">
    <property type="entry name" value="EAL"/>
    <property type="match status" value="1"/>
</dbReference>
<dbReference type="Proteomes" id="UP000199159">
    <property type="component" value="Unassembled WGS sequence"/>
</dbReference>
<dbReference type="InterPro" id="IPR052155">
    <property type="entry name" value="Biofilm_reg_signaling"/>
</dbReference>
<dbReference type="InterPro" id="IPR001610">
    <property type="entry name" value="PAC"/>
</dbReference>
<dbReference type="PANTHER" id="PTHR44757:SF2">
    <property type="entry name" value="BIOFILM ARCHITECTURE MAINTENANCE PROTEIN MBAA"/>
    <property type="match status" value="1"/>
</dbReference>
<evidence type="ECO:0000259" key="1">
    <source>
        <dbReference type="PROSITE" id="PS50112"/>
    </source>
</evidence>
<dbReference type="SMART" id="SM00091">
    <property type="entry name" value="PAS"/>
    <property type="match status" value="2"/>
</dbReference>
<feature type="domain" description="GGDEF" evidence="4">
    <location>
        <begin position="302"/>
        <end position="435"/>
    </location>
</feature>
<dbReference type="Gene3D" id="3.20.20.450">
    <property type="entry name" value="EAL domain"/>
    <property type="match status" value="1"/>
</dbReference>
<dbReference type="InterPro" id="IPR035919">
    <property type="entry name" value="EAL_sf"/>
</dbReference>
<feature type="domain" description="EAL" evidence="3">
    <location>
        <begin position="444"/>
        <end position="697"/>
    </location>
</feature>
<protein>
    <submittedName>
        <fullName evidence="5">PAS domain S-box-containing protein/diguanylate cyclase (GGDEF) domain-containing protein</fullName>
    </submittedName>
</protein>
<dbReference type="PROSITE" id="PS50113">
    <property type="entry name" value="PAC"/>
    <property type="match status" value="1"/>
</dbReference>
<dbReference type="Pfam" id="PF08448">
    <property type="entry name" value="PAS_4"/>
    <property type="match status" value="1"/>
</dbReference>
<dbReference type="RefSeq" id="WP_090850642.1">
    <property type="nucleotide sequence ID" value="NZ_FNJU01000002.1"/>
</dbReference>
<dbReference type="Gene3D" id="3.30.70.270">
    <property type="match status" value="1"/>
</dbReference>
<gene>
    <name evidence="5" type="ORF">SAMN05216565_102272</name>
</gene>
<dbReference type="FunFam" id="3.20.20.450:FF:000001">
    <property type="entry name" value="Cyclic di-GMP phosphodiesterase yahA"/>
    <property type="match status" value="1"/>
</dbReference>
<dbReference type="InterPro" id="IPR013767">
    <property type="entry name" value="PAS_fold"/>
</dbReference>
<dbReference type="SMART" id="SM00086">
    <property type="entry name" value="PAC"/>
    <property type="match status" value="2"/>
</dbReference>
<dbReference type="OrthoDB" id="9759607at2"/>
<dbReference type="PROSITE" id="PS50112">
    <property type="entry name" value="PAS"/>
    <property type="match status" value="1"/>
</dbReference>
<dbReference type="PANTHER" id="PTHR44757">
    <property type="entry name" value="DIGUANYLATE CYCLASE DGCP"/>
    <property type="match status" value="1"/>
</dbReference>
<dbReference type="PROSITE" id="PS50883">
    <property type="entry name" value="EAL"/>
    <property type="match status" value="1"/>
</dbReference>
<dbReference type="STRING" id="930152.SAMN05216565_102272"/>
<dbReference type="SUPFAM" id="SSF55073">
    <property type="entry name" value="Nucleotide cyclase"/>
    <property type="match status" value="1"/>
</dbReference>
<evidence type="ECO:0000259" key="3">
    <source>
        <dbReference type="PROSITE" id="PS50883"/>
    </source>
</evidence>
<dbReference type="SUPFAM" id="SSF141868">
    <property type="entry name" value="EAL domain-like"/>
    <property type="match status" value="1"/>
</dbReference>
<accession>A0A1H0RL36</accession>
<organism evidence="5 6">
    <name type="scientific">Litchfieldia salsa</name>
    <dbReference type="NCBI Taxonomy" id="930152"/>
    <lineage>
        <taxon>Bacteria</taxon>
        <taxon>Bacillati</taxon>
        <taxon>Bacillota</taxon>
        <taxon>Bacilli</taxon>
        <taxon>Bacillales</taxon>
        <taxon>Bacillaceae</taxon>
        <taxon>Litchfieldia</taxon>
    </lineage>
</organism>
<feature type="domain" description="PAS" evidence="1">
    <location>
        <begin position="146"/>
        <end position="216"/>
    </location>
</feature>
<dbReference type="Pfam" id="PF00563">
    <property type="entry name" value="EAL"/>
    <property type="match status" value="1"/>
</dbReference>
<dbReference type="InterPro" id="IPR043128">
    <property type="entry name" value="Rev_trsase/Diguanyl_cyclase"/>
</dbReference>
<dbReference type="FunFam" id="3.30.70.270:FF:000001">
    <property type="entry name" value="Diguanylate cyclase domain protein"/>
    <property type="match status" value="1"/>
</dbReference>
<dbReference type="GO" id="GO:0006355">
    <property type="term" value="P:regulation of DNA-templated transcription"/>
    <property type="evidence" value="ECO:0007669"/>
    <property type="project" value="InterPro"/>
</dbReference>
<dbReference type="CDD" id="cd00130">
    <property type="entry name" value="PAS"/>
    <property type="match status" value="2"/>
</dbReference>
<dbReference type="InterPro" id="IPR035965">
    <property type="entry name" value="PAS-like_dom_sf"/>
</dbReference>
<evidence type="ECO:0000259" key="4">
    <source>
        <dbReference type="PROSITE" id="PS50887"/>
    </source>
</evidence>
<dbReference type="InterPro" id="IPR000014">
    <property type="entry name" value="PAS"/>
</dbReference>
<reference evidence="6" key="1">
    <citation type="submission" date="2016-10" db="EMBL/GenBank/DDBJ databases">
        <authorList>
            <person name="Varghese N."/>
            <person name="Submissions S."/>
        </authorList>
    </citation>
    <scope>NUCLEOTIDE SEQUENCE [LARGE SCALE GENOMIC DNA]</scope>
    <source>
        <strain evidence="6">IBRC-M10078</strain>
    </source>
</reference>
<dbReference type="Pfam" id="PF00990">
    <property type="entry name" value="GGDEF"/>
    <property type="match status" value="1"/>
</dbReference>
<dbReference type="InterPro" id="IPR029787">
    <property type="entry name" value="Nucleotide_cyclase"/>
</dbReference>
<name>A0A1H0RL36_9BACI</name>
<dbReference type="InterPro" id="IPR013656">
    <property type="entry name" value="PAS_4"/>
</dbReference>
<sequence>MDSNESFFKANNSETKIQDVIFEIILKHINDLVYVMKVEENTFRYVFMNEMALTQARISDDYIGKTFYEALPFEIAYHLSEQYSAVLRIRDAYSFEDNITLPNYGIVYGESKLSPIFDENNKIQFIVCVTRDITGSVLEKRKLDETRQRYKSLIDHNMDAVFSVDLKGNLLQMNPSTYTITGYHKEALLHKAIFSLLHESDRATFHTIFQTTAVGQPNEFKGCRLIHFNGNTLTVHVKTVPIVVDDKVLGIYIIIKDITEQHLSEKMLQYMAFHDQLTGLLNKSSLMKNLHTALEHAKDKQQEIALMYIDLDRFKFINDTMGHDIGDMLLKDLADRLLTLTHTVDYHIYRQGGDEFIVLLENTERELTAEFAEKLLDKLKHPFTYANQEFFVSASIGISQYPYDGEDPETLIKNADTALYIVKNRGRSHFRFYSEKMKRGTKHTMKIETALRKAIVKDELVLYYQPQVDLKSGVVDGFEALLRWQHPHLGFISPLEFIPLAEETGLIGPIGEWVIKKVCSSLCDWKRLGYKPASIAINLSPLQFQQAGLVEFIKKQMIINKLSPGQLEFEITEGAIQDSREALTTLNQLKSLGVKIAVDDFGTGFSSLSYLKRYPIDTLKIDQSFVKDVLLDEKDEAIITTIIHLAHSLGLNVIAEGVEQLEQLELLKLKQCQKAQGYYFSRPIPEEAVIKHYLQDIPNG</sequence>
<dbReference type="CDD" id="cd01949">
    <property type="entry name" value="GGDEF"/>
    <property type="match status" value="1"/>
</dbReference>
<keyword evidence="6" id="KW-1185">Reference proteome</keyword>
<dbReference type="PROSITE" id="PS50887">
    <property type="entry name" value="GGDEF"/>
    <property type="match status" value="1"/>
</dbReference>
<dbReference type="InterPro" id="IPR000160">
    <property type="entry name" value="GGDEF_dom"/>
</dbReference>
<dbReference type="SUPFAM" id="SSF55785">
    <property type="entry name" value="PYP-like sensor domain (PAS domain)"/>
    <property type="match status" value="2"/>
</dbReference>
<dbReference type="AlphaFoldDB" id="A0A1H0RL36"/>
<evidence type="ECO:0000313" key="6">
    <source>
        <dbReference type="Proteomes" id="UP000199159"/>
    </source>
</evidence>
<evidence type="ECO:0000313" key="5">
    <source>
        <dbReference type="EMBL" id="SDP30223.1"/>
    </source>
</evidence>
<dbReference type="SMART" id="SM00267">
    <property type="entry name" value="GGDEF"/>
    <property type="match status" value="1"/>
</dbReference>
<proteinExistence type="predicted"/>
<dbReference type="Gene3D" id="3.30.450.20">
    <property type="entry name" value="PAS domain"/>
    <property type="match status" value="2"/>
</dbReference>